<feature type="compositionally biased region" description="Basic and acidic residues" evidence="18">
    <location>
        <begin position="136"/>
        <end position="147"/>
    </location>
</feature>
<keyword evidence="15" id="KW-0539">Nucleus</keyword>
<dbReference type="Gene3D" id="3.30.70.330">
    <property type="match status" value="3"/>
</dbReference>
<evidence type="ECO:0000256" key="7">
    <source>
        <dbReference type="ARBA" id="ARBA00022728"/>
    </source>
</evidence>
<feature type="compositionally biased region" description="Low complexity" evidence="18">
    <location>
        <begin position="560"/>
        <end position="572"/>
    </location>
</feature>
<keyword evidence="5" id="KW-1017">Isopeptide bond</keyword>
<dbReference type="CDD" id="cd12251">
    <property type="entry name" value="RRM3_hnRNPR_like"/>
    <property type="match status" value="1"/>
</dbReference>
<evidence type="ECO:0000256" key="16">
    <source>
        <dbReference type="ARBA" id="ARBA00023274"/>
    </source>
</evidence>
<evidence type="ECO:0000259" key="19">
    <source>
        <dbReference type="PROSITE" id="PS50102"/>
    </source>
</evidence>
<dbReference type="FunFam" id="3.30.70.330:FF:000023">
    <property type="entry name" value="Heterogeneous nuclear ribonucleoprotein q isoform"/>
    <property type="match status" value="1"/>
</dbReference>
<dbReference type="InterPro" id="IPR000504">
    <property type="entry name" value="RRM_dom"/>
</dbReference>
<feature type="domain" description="RRM" evidence="19">
    <location>
        <begin position="381"/>
        <end position="464"/>
    </location>
</feature>
<keyword evidence="21" id="KW-1185">Reference proteome</keyword>
<comment type="subcellular location">
    <subcellularLocation>
        <location evidence="2">Cytoplasm</location>
    </subcellularLocation>
    <subcellularLocation>
        <location evidence="1">Microsome</location>
    </subcellularLocation>
    <subcellularLocation>
        <location evidence="3">Nucleus</location>
        <location evidence="3">Nucleoplasm</location>
    </subcellularLocation>
</comment>
<feature type="domain" description="RRM" evidence="19">
    <location>
        <begin position="477"/>
        <end position="547"/>
    </location>
</feature>
<proteinExistence type="predicted"/>
<evidence type="ECO:0000256" key="3">
    <source>
        <dbReference type="ARBA" id="ARBA00004642"/>
    </source>
</evidence>
<evidence type="ECO:0000256" key="18">
    <source>
        <dbReference type="SAM" id="MobiDB-lite"/>
    </source>
</evidence>
<evidence type="ECO:0000256" key="4">
    <source>
        <dbReference type="ARBA" id="ARBA00022490"/>
    </source>
</evidence>
<dbReference type="FunFam" id="3.30.70.330:FF:000024">
    <property type="entry name" value="Heterogeneous nuclear ribonucleoprotein q isoform"/>
    <property type="match status" value="1"/>
</dbReference>
<dbReference type="PROSITE" id="PS50102">
    <property type="entry name" value="RRM"/>
    <property type="match status" value="3"/>
</dbReference>
<dbReference type="EMBL" id="VXIV02000141">
    <property type="protein sequence ID" value="KAF6040433.1"/>
    <property type="molecule type" value="Genomic_DNA"/>
</dbReference>
<gene>
    <name evidence="20" type="ORF">EB796_001262</name>
</gene>
<dbReference type="FunFam" id="3.30.70.330:FF:000027">
    <property type="entry name" value="Heterogeneous nuclear ribonucleoprotein q isoform"/>
    <property type="match status" value="1"/>
</dbReference>
<protein>
    <recommendedName>
        <fullName evidence="19">RRM domain-containing protein</fullName>
    </recommendedName>
</protein>
<evidence type="ECO:0000256" key="13">
    <source>
        <dbReference type="ARBA" id="ARBA00022990"/>
    </source>
</evidence>
<evidence type="ECO:0000256" key="9">
    <source>
        <dbReference type="ARBA" id="ARBA00022824"/>
    </source>
</evidence>
<dbReference type="CDD" id="cd12250">
    <property type="entry name" value="RRM2_hnRNPR_like"/>
    <property type="match status" value="1"/>
</dbReference>
<feature type="compositionally biased region" description="Acidic residues" evidence="18">
    <location>
        <begin position="35"/>
        <end position="56"/>
    </location>
</feature>
<dbReference type="OrthoDB" id="3800936at2759"/>
<dbReference type="Proteomes" id="UP000593567">
    <property type="component" value="Unassembled WGS sequence"/>
</dbReference>
<keyword evidence="11" id="KW-0492">Microsome</keyword>
<dbReference type="NCBIfam" id="TIGR01648">
    <property type="entry name" value="hnRNP-R-Q"/>
    <property type="match status" value="1"/>
</dbReference>
<dbReference type="InterPro" id="IPR035979">
    <property type="entry name" value="RBD_domain_sf"/>
</dbReference>
<reference evidence="20" key="1">
    <citation type="submission" date="2020-06" db="EMBL/GenBank/DDBJ databases">
        <title>Draft genome of Bugula neritina, a colonial animal packing powerful symbionts and potential medicines.</title>
        <authorList>
            <person name="Rayko M."/>
        </authorList>
    </citation>
    <scope>NUCLEOTIDE SEQUENCE [LARGE SCALE GENOMIC DNA]</scope>
    <source>
        <strain evidence="20">Kwan_BN1</strain>
    </source>
</reference>
<dbReference type="GO" id="GO:0005737">
    <property type="term" value="C:cytoplasm"/>
    <property type="evidence" value="ECO:0007669"/>
    <property type="project" value="UniProtKB-SubCell"/>
</dbReference>
<keyword evidence="12 17" id="KW-0694">RNA-binding</keyword>
<evidence type="ECO:0000256" key="1">
    <source>
        <dbReference type="ARBA" id="ARBA00004144"/>
    </source>
</evidence>
<evidence type="ECO:0000313" key="20">
    <source>
        <dbReference type="EMBL" id="KAF6040433.1"/>
    </source>
</evidence>
<dbReference type="SMART" id="SM00360">
    <property type="entry name" value="RRM"/>
    <property type="match status" value="3"/>
</dbReference>
<organism evidence="20 21">
    <name type="scientific">Bugula neritina</name>
    <name type="common">Brown bryozoan</name>
    <name type="synonym">Sertularia neritina</name>
    <dbReference type="NCBI Taxonomy" id="10212"/>
    <lineage>
        <taxon>Eukaryota</taxon>
        <taxon>Metazoa</taxon>
        <taxon>Spiralia</taxon>
        <taxon>Lophotrochozoa</taxon>
        <taxon>Bryozoa</taxon>
        <taxon>Gymnolaemata</taxon>
        <taxon>Cheilostomatida</taxon>
        <taxon>Flustrina</taxon>
        <taxon>Buguloidea</taxon>
        <taxon>Bugulidae</taxon>
        <taxon>Bugula</taxon>
    </lineage>
</organism>
<evidence type="ECO:0000256" key="2">
    <source>
        <dbReference type="ARBA" id="ARBA00004496"/>
    </source>
</evidence>
<keyword evidence="7" id="KW-0747">Spliceosome</keyword>
<keyword evidence="9" id="KW-0256">Endoplasmic reticulum</keyword>
<feature type="region of interest" description="Disordered" evidence="18">
    <location>
        <begin position="78"/>
        <end position="163"/>
    </location>
</feature>
<feature type="region of interest" description="Disordered" evidence="18">
    <location>
        <begin position="648"/>
        <end position="713"/>
    </location>
</feature>
<dbReference type="PANTHER" id="PTHR21245">
    <property type="entry name" value="HETEROGENEOUS NUCLEAR RIBONUCLEOPROTEIN"/>
    <property type="match status" value="1"/>
</dbReference>
<comment type="caution">
    <text evidence="20">The sequence shown here is derived from an EMBL/GenBank/DDBJ whole genome shotgun (WGS) entry which is preliminary data.</text>
</comment>
<dbReference type="CDD" id="cd12249">
    <property type="entry name" value="RRM1_hnRNPR_like"/>
    <property type="match status" value="1"/>
</dbReference>
<evidence type="ECO:0000256" key="17">
    <source>
        <dbReference type="PROSITE-ProRule" id="PRU00176"/>
    </source>
</evidence>
<dbReference type="AlphaFoldDB" id="A0A7J7KQT8"/>
<evidence type="ECO:0000256" key="15">
    <source>
        <dbReference type="ARBA" id="ARBA00023242"/>
    </source>
</evidence>
<feature type="region of interest" description="Disordered" evidence="18">
    <location>
        <begin position="35"/>
        <end position="57"/>
    </location>
</feature>
<accession>A0A7J7KQT8</accession>
<keyword evidence="14" id="KW-0508">mRNA splicing</keyword>
<sequence>MPLEYFIRDWALQGAEANGLPKVVQVSESYTQEFEDDDDFDDWSDSEFDDLPEEDVSTAAVESNIMEGTEDTVSVDVAVEEEPVETSPAPVEPSGAPVEPSGAPVETSPAPVETSTAPLEEVTAETEVAVPASNGDTKESGDTKDTVQDDLTETSQDTTQPTEDDIDAMTHTEFYTKLVEQGFSKITAWNCEKLAEKGIITESELDSRALNALKEFDTTHISTVLNENKSAYLCGMLKTFRQRLQMKDSKPGSALTTVGPTKEQLQNILKTGYTMDITTGQRKYGGPPPDWEGPPPGAGHEVFIGRIPRELFEDVLVPVFEKAGKIWDFRLMIDSLSGYNRGYAFCTYCTKDGAKAAVKDFNDYEIKSGKKIKVNISVANVRLFAGNIPKQKSKEEIHEEFSKLTEGLSEVIVYQNPGETNRKNRGFAFLEYDSHKNASAAKRKLGTGRCRVWGCDLIIDWADPQEEPSEDVMATVKVLYVRGLLPDVTEENIKEKFEPYGKLDRVRKLKDYAFVHFAEREEAMQALNDLNNQKLGNSVMEISLAKPQDKSKDKRRQQHMMPGPFRGGPPMRGGFPRGGGFMGGRRGFDDGYGGPGGRDWGFGGPYDDWGYGGRGGPYGGPFGYGPPPGPPMPMRGGRGAWRGGGMGRGMPRGGRGAPRGAPRGGGFKRPLPGGGADGSNKKPRQLMDGQGPGWSHPIAQKPLGGGEFYQDSF</sequence>
<dbReference type="GO" id="GO:0005681">
    <property type="term" value="C:spliceosomal complex"/>
    <property type="evidence" value="ECO:0007669"/>
    <property type="project" value="UniProtKB-KW"/>
</dbReference>
<feature type="compositionally biased region" description="Gly residues" evidence="18">
    <location>
        <begin position="648"/>
        <end position="677"/>
    </location>
</feature>
<evidence type="ECO:0000256" key="12">
    <source>
        <dbReference type="ARBA" id="ARBA00022884"/>
    </source>
</evidence>
<keyword evidence="16" id="KW-0687">Ribonucleoprotein</keyword>
<dbReference type="Pfam" id="PF00076">
    <property type="entry name" value="RRM_1"/>
    <property type="match status" value="3"/>
</dbReference>
<evidence type="ECO:0000313" key="21">
    <source>
        <dbReference type="Proteomes" id="UP000593567"/>
    </source>
</evidence>
<keyword evidence="4" id="KW-0963">Cytoplasm</keyword>
<evidence type="ECO:0000256" key="11">
    <source>
        <dbReference type="ARBA" id="ARBA00022848"/>
    </source>
</evidence>
<evidence type="ECO:0000256" key="5">
    <source>
        <dbReference type="ARBA" id="ARBA00022499"/>
    </source>
</evidence>
<keyword evidence="13" id="KW-0007">Acetylation</keyword>
<keyword evidence="10" id="KW-0832">Ubl conjugation</keyword>
<feature type="domain" description="RRM" evidence="19">
    <location>
        <begin position="300"/>
        <end position="379"/>
    </location>
</feature>
<evidence type="ECO:0000256" key="8">
    <source>
        <dbReference type="ARBA" id="ARBA00022737"/>
    </source>
</evidence>
<dbReference type="SUPFAM" id="SSF54928">
    <property type="entry name" value="RNA-binding domain, RBD"/>
    <property type="match status" value="2"/>
</dbReference>
<dbReference type="GO" id="GO:0006397">
    <property type="term" value="P:mRNA processing"/>
    <property type="evidence" value="ECO:0007669"/>
    <property type="project" value="UniProtKB-KW"/>
</dbReference>
<dbReference type="InterPro" id="IPR006535">
    <property type="entry name" value="HnRNP_R/Q_splicing_fac"/>
</dbReference>
<name>A0A7J7KQT8_BUGNE</name>
<evidence type="ECO:0000256" key="10">
    <source>
        <dbReference type="ARBA" id="ARBA00022843"/>
    </source>
</evidence>
<evidence type="ECO:0000256" key="6">
    <source>
        <dbReference type="ARBA" id="ARBA00022664"/>
    </source>
</evidence>
<keyword evidence="8" id="KW-0677">Repeat</keyword>
<feature type="compositionally biased region" description="Low complexity" evidence="18">
    <location>
        <begin position="116"/>
        <end position="132"/>
    </location>
</feature>
<dbReference type="InterPro" id="IPR012677">
    <property type="entry name" value="Nucleotide-bd_a/b_plait_sf"/>
</dbReference>
<dbReference type="GO" id="GO:0008380">
    <property type="term" value="P:RNA splicing"/>
    <property type="evidence" value="ECO:0007669"/>
    <property type="project" value="UniProtKB-KW"/>
</dbReference>
<dbReference type="GO" id="GO:0003723">
    <property type="term" value="F:RNA binding"/>
    <property type="evidence" value="ECO:0007669"/>
    <property type="project" value="UniProtKB-UniRule"/>
</dbReference>
<keyword evidence="6" id="KW-0507">mRNA processing</keyword>
<evidence type="ECO:0000256" key="14">
    <source>
        <dbReference type="ARBA" id="ARBA00023187"/>
    </source>
</evidence>
<dbReference type="GO" id="GO:0005654">
    <property type="term" value="C:nucleoplasm"/>
    <property type="evidence" value="ECO:0007669"/>
    <property type="project" value="UniProtKB-SubCell"/>
</dbReference>
<feature type="region of interest" description="Disordered" evidence="18">
    <location>
        <begin position="546"/>
        <end position="572"/>
    </location>
</feature>